<reference evidence="3" key="1">
    <citation type="journal article" date="2014" name="Int. J. Syst. Evol. Microbiol.">
        <title>Complete genome sequence of Corynebacterium casei LMG S-19264T (=DSM 44701T), isolated from a smear-ripened cheese.</title>
        <authorList>
            <consortium name="US DOE Joint Genome Institute (JGI-PGF)"/>
            <person name="Walter F."/>
            <person name="Albersmeier A."/>
            <person name="Kalinowski J."/>
            <person name="Ruckert C."/>
        </authorList>
    </citation>
    <scope>NUCLEOTIDE SEQUENCE</scope>
    <source>
        <strain evidence="3">CGMCC 1.15425</strain>
    </source>
</reference>
<proteinExistence type="predicted"/>
<dbReference type="Pfam" id="PF13181">
    <property type="entry name" value="TPR_8"/>
    <property type="match status" value="1"/>
</dbReference>
<dbReference type="GO" id="GO:0055087">
    <property type="term" value="C:Ski complex"/>
    <property type="evidence" value="ECO:0007669"/>
    <property type="project" value="InterPro"/>
</dbReference>
<dbReference type="SUPFAM" id="SSF48452">
    <property type="entry name" value="TPR-like"/>
    <property type="match status" value="1"/>
</dbReference>
<reference evidence="3" key="2">
    <citation type="submission" date="2020-09" db="EMBL/GenBank/DDBJ databases">
        <authorList>
            <person name="Sun Q."/>
            <person name="Zhou Y."/>
        </authorList>
    </citation>
    <scope>NUCLEOTIDE SEQUENCE</scope>
    <source>
        <strain evidence="3">CGMCC 1.15425</strain>
    </source>
</reference>
<name>A0A917GV55_9GAMM</name>
<accession>A0A917GV55</accession>
<keyword evidence="2" id="KW-0802">TPR repeat</keyword>
<evidence type="ECO:0000256" key="2">
    <source>
        <dbReference type="ARBA" id="ARBA00022803"/>
    </source>
</evidence>
<keyword evidence="4" id="KW-1185">Reference proteome</keyword>
<dbReference type="GO" id="GO:0006401">
    <property type="term" value="P:RNA catabolic process"/>
    <property type="evidence" value="ECO:0007669"/>
    <property type="project" value="InterPro"/>
</dbReference>
<dbReference type="Pfam" id="PF07719">
    <property type="entry name" value="TPR_2"/>
    <property type="match status" value="1"/>
</dbReference>
<comment type="caution">
    <text evidence="3">The sequence shown here is derived from an EMBL/GenBank/DDBJ whole genome shotgun (WGS) entry which is preliminary data.</text>
</comment>
<dbReference type="InterPro" id="IPR011990">
    <property type="entry name" value="TPR-like_helical_dom_sf"/>
</dbReference>
<dbReference type="InterPro" id="IPR039226">
    <property type="entry name" value="Ski3/TTC37"/>
</dbReference>
<dbReference type="Gene3D" id="1.25.40.10">
    <property type="entry name" value="Tetratricopeptide repeat domain"/>
    <property type="match status" value="2"/>
</dbReference>
<keyword evidence="1" id="KW-0677">Repeat</keyword>
<dbReference type="PANTHER" id="PTHR15704:SF7">
    <property type="entry name" value="SUPERKILLER COMPLEX PROTEIN 3"/>
    <property type="match status" value="1"/>
</dbReference>
<evidence type="ECO:0000313" key="3">
    <source>
        <dbReference type="EMBL" id="GGG57772.1"/>
    </source>
</evidence>
<dbReference type="EMBL" id="BMIY01000005">
    <property type="protein sequence ID" value="GGG57772.1"/>
    <property type="molecule type" value="Genomic_DNA"/>
</dbReference>
<dbReference type="InterPro" id="IPR013105">
    <property type="entry name" value="TPR_2"/>
</dbReference>
<dbReference type="SMART" id="SM00028">
    <property type="entry name" value="TPR"/>
    <property type="match status" value="4"/>
</dbReference>
<dbReference type="InterPro" id="IPR019734">
    <property type="entry name" value="TPR_rpt"/>
</dbReference>
<dbReference type="Proteomes" id="UP000627715">
    <property type="component" value="Unassembled WGS sequence"/>
</dbReference>
<gene>
    <name evidence="3" type="ORF">GCM10011403_13820</name>
</gene>
<dbReference type="AlphaFoldDB" id="A0A917GV55"/>
<sequence>MLAAELLEMTPEMVAYLEKHVPSDLDGWELVVQLQSLLFSEEYLGIVYDDAANFSAAEVFAGRRANCLSLVNLYIALARHLGLEVNYQTAKVRPTWNRRGELLVVSEHINALGRLSPNSQYVVDFTPEVQLQQASAKTISDQEAEALYFNNLAVEHLIEGDVVKARDTVQHALYLDPELDIAWNNLGSILGRLDQVDLAEYSYQKAFWLNRNNASAISNLARLYDGKGEEQLALRYAGAVEAYKRRNPYYHYMLGNSAFEDGEFADAQRHFERAIRRNDLEPDFYLALGLTHQEMGDEERGEELLLMGQALRTLGDQRYRSSQSRLRRIDNRSILRSTSAGIRVEFND</sequence>
<organism evidence="3 4">
    <name type="scientific">Pseudohongiella nitratireducens</name>
    <dbReference type="NCBI Taxonomy" id="1768907"/>
    <lineage>
        <taxon>Bacteria</taxon>
        <taxon>Pseudomonadati</taxon>
        <taxon>Pseudomonadota</taxon>
        <taxon>Gammaproteobacteria</taxon>
        <taxon>Pseudomonadales</taxon>
        <taxon>Pseudohongiellaceae</taxon>
        <taxon>Pseudohongiella</taxon>
    </lineage>
</organism>
<protein>
    <submittedName>
        <fullName evidence="3">Uncharacterized protein</fullName>
    </submittedName>
</protein>
<dbReference type="PANTHER" id="PTHR15704">
    <property type="entry name" value="SUPERKILLER 3 PROTEIN-RELATED"/>
    <property type="match status" value="1"/>
</dbReference>
<evidence type="ECO:0000256" key="1">
    <source>
        <dbReference type="ARBA" id="ARBA00022737"/>
    </source>
</evidence>
<evidence type="ECO:0000313" key="4">
    <source>
        <dbReference type="Proteomes" id="UP000627715"/>
    </source>
</evidence>